<dbReference type="HAMAP" id="MF_01576">
    <property type="entry name" value="THF_DHG_CYH"/>
    <property type="match status" value="1"/>
</dbReference>
<dbReference type="EC" id="1.5.1.5" evidence="12"/>
<dbReference type="FunFam" id="3.40.50.720:FF:000189">
    <property type="entry name" value="Bifunctional protein FolD"/>
    <property type="match status" value="1"/>
</dbReference>
<dbReference type="SUPFAM" id="SSF53223">
    <property type="entry name" value="Aminoacid dehydrogenase-like, N-terminal domain"/>
    <property type="match status" value="1"/>
</dbReference>
<dbReference type="AlphaFoldDB" id="A0AAQ3QW87"/>
<evidence type="ECO:0000313" key="15">
    <source>
        <dbReference type="EMBL" id="WOO41655.1"/>
    </source>
</evidence>
<dbReference type="PANTHER" id="PTHR48099">
    <property type="entry name" value="C-1-TETRAHYDROFOLATE SYNTHASE, CYTOPLASMIC-RELATED"/>
    <property type="match status" value="1"/>
</dbReference>
<evidence type="ECO:0000259" key="13">
    <source>
        <dbReference type="Pfam" id="PF00763"/>
    </source>
</evidence>
<comment type="caution">
    <text evidence="12">Lacks conserved residue(s) required for the propagation of feature annotation.</text>
</comment>
<evidence type="ECO:0000256" key="1">
    <source>
        <dbReference type="ARBA" id="ARBA00004777"/>
    </source>
</evidence>
<evidence type="ECO:0000256" key="6">
    <source>
        <dbReference type="ARBA" id="ARBA00022801"/>
    </source>
</evidence>
<evidence type="ECO:0000256" key="8">
    <source>
        <dbReference type="ARBA" id="ARBA00023002"/>
    </source>
</evidence>
<feature type="domain" description="Tetrahydrofolate dehydrogenase/cyclohydrolase catalytic" evidence="13">
    <location>
        <begin position="4"/>
        <end position="116"/>
    </location>
</feature>
<dbReference type="InterPro" id="IPR000672">
    <property type="entry name" value="THF_DH/CycHdrlase"/>
</dbReference>
<dbReference type="Gene3D" id="3.40.50.720">
    <property type="entry name" value="NAD(P)-binding Rossmann-like Domain"/>
    <property type="match status" value="1"/>
</dbReference>
<evidence type="ECO:0000256" key="12">
    <source>
        <dbReference type="HAMAP-Rule" id="MF_01576"/>
    </source>
</evidence>
<proteinExistence type="inferred from homology"/>
<dbReference type="Pfam" id="PF00763">
    <property type="entry name" value="THF_DHG_CYH"/>
    <property type="match status" value="1"/>
</dbReference>
<name>A0AAQ3QW87_9BACT</name>
<dbReference type="Pfam" id="PF02882">
    <property type="entry name" value="THF_DHG_CYH_C"/>
    <property type="match status" value="1"/>
</dbReference>
<dbReference type="PROSITE" id="PS00767">
    <property type="entry name" value="THF_DHG_CYH_2"/>
    <property type="match status" value="1"/>
</dbReference>
<evidence type="ECO:0000256" key="3">
    <source>
        <dbReference type="ARBA" id="ARBA00022563"/>
    </source>
</evidence>
<dbReference type="RefSeq" id="WP_317834139.1">
    <property type="nucleotide sequence ID" value="NZ_CP136920.1"/>
</dbReference>
<evidence type="ECO:0000256" key="11">
    <source>
        <dbReference type="ARBA" id="ARBA00023268"/>
    </source>
</evidence>
<dbReference type="InterPro" id="IPR020631">
    <property type="entry name" value="THF_DH/CycHdrlase_NAD-bd_dom"/>
</dbReference>
<organism evidence="15 16">
    <name type="scientific">Rubellicoccus peritrichatus</name>
    <dbReference type="NCBI Taxonomy" id="3080537"/>
    <lineage>
        <taxon>Bacteria</taxon>
        <taxon>Pseudomonadati</taxon>
        <taxon>Verrucomicrobiota</taxon>
        <taxon>Opitutia</taxon>
        <taxon>Puniceicoccales</taxon>
        <taxon>Cerasicoccaceae</taxon>
        <taxon>Rubellicoccus</taxon>
    </lineage>
</organism>
<keyword evidence="4 12" id="KW-0028">Amino-acid biosynthesis</keyword>
<keyword evidence="8 12" id="KW-0560">Oxidoreductase</keyword>
<dbReference type="EMBL" id="CP136920">
    <property type="protein sequence ID" value="WOO41655.1"/>
    <property type="molecule type" value="Genomic_DNA"/>
</dbReference>
<keyword evidence="9 12" id="KW-0368">Histidine biosynthesis</keyword>
<dbReference type="PANTHER" id="PTHR48099:SF5">
    <property type="entry name" value="C-1-TETRAHYDROFOLATE SYNTHASE, CYTOPLASMIC"/>
    <property type="match status" value="1"/>
</dbReference>
<dbReference type="GO" id="GO:0005829">
    <property type="term" value="C:cytosol"/>
    <property type="evidence" value="ECO:0007669"/>
    <property type="project" value="TreeGrafter"/>
</dbReference>
<evidence type="ECO:0000256" key="5">
    <source>
        <dbReference type="ARBA" id="ARBA00022755"/>
    </source>
</evidence>
<comment type="catalytic activity">
    <reaction evidence="12">
        <text>(6R)-5,10-methylene-5,6,7,8-tetrahydrofolate + NADP(+) = (6R)-5,10-methenyltetrahydrofolate + NADPH</text>
        <dbReference type="Rhea" id="RHEA:22812"/>
        <dbReference type="ChEBI" id="CHEBI:15636"/>
        <dbReference type="ChEBI" id="CHEBI:57455"/>
        <dbReference type="ChEBI" id="CHEBI:57783"/>
        <dbReference type="ChEBI" id="CHEBI:58349"/>
        <dbReference type="EC" id="1.5.1.5"/>
    </reaction>
</comment>
<evidence type="ECO:0000256" key="7">
    <source>
        <dbReference type="ARBA" id="ARBA00022857"/>
    </source>
</evidence>
<evidence type="ECO:0000256" key="9">
    <source>
        <dbReference type="ARBA" id="ARBA00023102"/>
    </source>
</evidence>
<gene>
    <name evidence="12 15" type="primary">folD</name>
    <name evidence="15" type="ORF">RZN69_01045</name>
</gene>
<feature type="binding site" evidence="12">
    <location>
        <position position="232"/>
    </location>
    <ligand>
        <name>NADP(+)</name>
        <dbReference type="ChEBI" id="CHEBI:58349"/>
    </ligand>
</feature>
<dbReference type="EC" id="3.5.4.9" evidence="12"/>
<dbReference type="GO" id="GO:0004488">
    <property type="term" value="F:methylenetetrahydrofolate dehydrogenase (NADP+) activity"/>
    <property type="evidence" value="ECO:0007669"/>
    <property type="project" value="UniProtKB-UniRule"/>
</dbReference>
<comment type="function">
    <text evidence="12">Catalyzes the oxidation of 5,10-methylenetetrahydrofolate to 5,10-methenyltetrahydrofolate and then the hydrolysis of 5,10-methenyltetrahydrofolate to 10-formyltetrahydrofolate.</text>
</comment>
<dbReference type="GO" id="GO:0009086">
    <property type="term" value="P:methionine biosynthetic process"/>
    <property type="evidence" value="ECO:0007669"/>
    <property type="project" value="UniProtKB-KW"/>
</dbReference>
<evidence type="ECO:0000256" key="2">
    <source>
        <dbReference type="ARBA" id="ARBA00011738"/>
    </source>
</evidence>
<dbReference type="InterPro" id="IPR046346">
    <property type="entry name" value="Aminoacid_DH-like_N_sf"/>
</dbReference>
<evidence type="ECO:0000256" key="4">
    <source>
        <dbReference type="ARBA" id="ARBA00022605"/>
    </source>
</evidence>
<evidence type="ECO:0000259" key="14">
    <source>
        <dbReference type="Pfam" id="PF02882"/>
    </source>
</evidence>
<reference evidence="15 16" key="1">
    <citation type="submission" date="2023-10" db="EMBL/GenBank/DDBJ databases">
        <title>Rubellicoccus peritrichatus gen. nov., sp. nov., isolated from an algae of coral reef tank.</title>
        <authorList>
            <person name="Luo J."/>
        </authorList>
    </citation>
    <scope>NUCLEOTIDE SEQUENCE [LARGE SCALE GENOMIC DNA]</scope>
    <source>
        <strain evidence="15 16">CR14</strain>
    </source>
</reference>
<dbReference type="InterPro" id="IPR020630">
    <property type="entry name" value="THF_DH/CycHdrlase_cat_dom"/>
</dbReference>
<keyword evidence="7 12" id="KW-0521">NADP</keyword>
<keyword evidence="16" id="KW-1185">Reference proteome</keyword>
<sequence>MELIDGNQISREILDELKSEVATFSGRPPSVTFVRVGEDPASVFYVNKKQKVAAELGIKSHLQVFPETVTREELLGYIDSLNTDSEVDGILVQAPLPDHISDREVFNRVSPDKDVDGFNATNIGRLCQEDPAAFISCTPAGIIELLERSGVETSGKNAVVVGRSLIVGKPAALLLMMKAKTGNATVTVAHSRTADLAAACREADIIVAAIGRPGLITADMVKEGAVVIDVGINRVDDATKKKGYRIVGDVAFDEVAPKCSQITPVPGGVGPMTVAMLMKNTVLAYKRTQQA</sequence>
<feature type="domain" description="Tetrahydrofolate dehydrogenase/cyclohydrolase NAD(P)-binding" evidence="14">
    <location>
        <begin position="136"/>
        <end position="288"/>
    </location>
</feature>
<dbReference type="CDD" id="cd01080">
    <property type="entry name" value="NAD_bind_m-THF_DH_Cyclohyd"/>
    <property type="match status" value="1"/>
</dbReference>
<dbReference type="InterPro" id="IPR036291">
    <property type="entry name" value="NAD(P)-bd_dom_sf"/>
</dbReference>
<feature type="binding site" evidence="12">
    <location>
        <begin position="162"/>
        <end position="164"/>
    </location>
    <ligand>
        <name>NADP(+)</name>
        <dbReference type="ChEBI" id="CHEBI:58349"/>
    </ligand>
</feature>
<dbReference type="Proteomes" id="UP001304300">
    <property type="component" value="Chromosome"/>
</dbReference>
<keyword evidence="10 12" id="KW-0486">Methionine biosynthesis</keyword>
<keyword evidence="5 12" id="KW-0658">Purine biosynthesis</keyword>
<dbReference type="FunFam" id="3.40.50.10860:FF:000005">
    <property type="entry name" value="C-1-tetrahydrofolate synthase, cytoplasmic, putative"/>
    <property type="match status" value="1"/>
</dbReference>
<dbReference type="Gene3D" id="3.40.50.10860">
    <property type="entry name" value="Leucine Dehydrogenase, chain A, domain 1"/>
    <property type="match status" value="1"/>
</dbReference>
<dbReference type="KEGG" id="puo:RZN69_01045"/>
<dbReference type="SUPFAM" id="SSF51735">
    <property type="entry name" value="NAD(P)-binding Rossmann-fold domains"/>
    <property type="match status" value="1"/>
</dbReference>
<comment type="subunit">
    <text evidence="2 12">Homodimer.</text>
</comment>
<accession>A0AAQ3QW87</accession>
<keyword evidence="6 12" id="KW-0378">Hydrolase</keyword>
<keyword evidence="11 12" id="KW-0511">Multifunctional enzyme</keyword>
<dbReference type="NCBIfam" id="NF010783">
    <property type="entry name" value="PRK14186.1"/>
    <property type="match status" value="1"/>
</dbReference>
<dbReference type="GO" id="GO:0004477">
    <property type="term" value="F:methenyltetrahydrofolate cyclohydrolase activity"/>
    <property type="evidence" value="ECO:0007669"/>
    <property type="project" value="UniProtKB-UniRule"/>
</dbReference>
<dbReference type="PRINTS" id="PR00085">
    <property type="entry name" value="THFDHDRGNASE"/>
</dbReference>
<dbReference type="GO" id="GO:0035999">
    <property type="term" value="P:tetrahydrofolate interconversion"/>
    <property type="evidence" value="ECO:0007669"/>
    <property type="project" value="UniProtKB-UniRule"/>
</dbReference>
<dbReference type="GO" id="GO:0000105">
    <property type="term" value="P:L-histidine biosynthetic process"/>
    <property type="evidence" value="ECO:0007669"/>
    <property type="project" value="UniProtKB-KW"/>
</dbReference>
<dbReference type="InterPro" id="IPR020867">
    <property type="entry name" value="THF_DH/CycHdrlase_CS"/>
</dbReference>
<keyword evidence="3 12" id="KW-0554">One-carbon metabolism</keyword>
<dbReference type="GO" id="GO:0006164">
    <property type="term" value="P:purine nucleotide biosynthetic process"/>
    <property type="evidence" value="ECO:0007669"/>
    <property type="project" value="UniProtKB-KW"/>
</dbReference>
<comment type="catalytic activity">
    <reaction evidence="12">
        <text>(6R)-5,10-methenyltetrahydrofolate + H2O = (6R)-10-formyltetrahydrofolate + H(+)</text>
        <dbReference type="Rhea" id="RHEA:23700"/>
        <dbReference type="ChEBI" id="CHEBI:15377"/>
        <dbReference type="ChEBI" id="CHEBI:15378"/>
        <dbReference type="ChEBI" id="CHEBI:57455"/>
        <dbReference type="ChEBI" id="CHEBI:195366"/>
        <dbReference type="EC" id="3.5.4.9"/>
    </reaction>
</comment>
<evidence type="ECO:0000313" key="16">
    <source>
        <dbReference type="Proteomes" id="UP001304300"/>
    </source>
</evidence>
<comment type="similarity">
    <text evidence="12">Belongs to the tetrahydrofolate dehydrogenase/cyclohydrolase family.</text>
</comment>
<protein>
    <recommendedName>
        <fullName evidence="12">Bifunctional protein FolD</fullName>
    </recommendedName>
    <domain>
        <recommendedName>
            <fullName evidence="12">Methylenetetrahydrofolate dehydrogenase</fullName>
            <ecNumber evidence="12">1.5.1.5</ecNumber>
        </recommendedName>
    </domain>
    <domain>
        <recommendedName>
            <fullName evidence="12">Methenyltetrahydrofolate cyclohydrolase</fullName>
            <ecNumber evidence="12">3.5.4.9</ecNumber>
        </recommendedName>
    </domain>
</protein>
<evidence type="ECO:0000256" key="10">
    <source>
        <dbReference type="ARBA" id="ARBA00023167"/>
    </source>
</evidence>
<comment type="pathway">
    <text evidence="1 12">One-carbon metabolism; tetrahydrofolate interconversion.</text>
</comment>